<organism evidence="1 2">
    <name type="scientific">Athelia psychrophila</name>
    <dbReference type="NCBI Taxonomy" id="1759441"/>
    <lineage>
        <taxon>Eukaryota</taxon>
        <taxon>Fungi</taxon>
        <taxon>Dikarya</taxon>
        <taxon>Basidiomycota</taxon>
        <taxon>Agaricomycotina</taxon>
        <taxon>Agaricomycetes</taxon>
        <taxon>Agaricomycetidae</taxon>
        <taxon>Atheliales</taxon>
        <taxon>Atheliaceae</taxon>
        <taxon>Athelia</taxon>
    </lineage>
</organism>
<evidence type="ECO:0000313" key="1">
    <source>
        <dbReference type="EMBL" id="KZP21209.1"/>
    </source>
</evidence>
<proteinExistence type="predicted"/>
<sequence>MSAAADAVTGLAQLDLVGSFEMLLDMMGVLVKIGDEIAKIHPWVNLAWNVLSVGLKLVKAQQDRDSKIASLIQTMQSTYSIVGGSETLQDQWLQDKYARDLRTFTGKAIMETVSNTDNIISTCEDTFEQLREEFGGRITTQTALITVDLATKVNEIRFDQLLEKLKPATMDLSERKTCLPNTRLEPIKSILDWYSDDSDSRESMLDRVDGVNLLGAFFFFNRDLPAWNASTLIRTIAYQLAEFDPSMGAKIEQVIKTSRISPTSPWLFNLKSSSVPEL</sequence>
<name>A0A166JTU6_9AGAM</name>
<protein>
    <recommendedName>
        <fullName evidence="3">Fungal STAND N-terminal Goodbye domain-containing protein</fullName>
    </recommendedName>
</protein>
<evidence type="ECO:0000313" key="2">
    <source>
        <dbReference type="Proteomes" id="UP000076532"/>
    </source>
</evidence>
<evidence type="ECO:0008006" key="3">
    <source>
        <dbReference type="Google" id="ProtNLM"/>
    </source>
</evidence>
<dbReference type="Proteomes" id="UP000076532">
    <property type="component" value="Unassembled WGS sequence"/>
</dbReference>
<dbReference type="STRING" id="436010.A0A166JTU6"/>
<accession>A0A166JTU6</accession>
<keyword evidence="2" id="KW-1185">Reference proteome</keyword>
<dbReference type="OrthoDB" id="163438at2759"/>
<dbReference type="EMBL" id="KV417549">
    <property type="protein sequence ID" value="KZP21209.1"/>
    <property type="molecule type" value="Genomic_DNA"/>
</dbReference>
<reference evidence="1 2" key="1">
    <citation type="journal article" date="2016" name="Mol. Biol. Evol.">
        <title>Comparative Genomics of Early-Diverging Mushroom-Forming Fungi Provides Insights into the Origins of Lignocellulose Decay Capabilities.</title>
        <authorList>
            <person name="Nagy L.G."/>
            <person name="Riley R."/>
            <person name="Tritt A."/>
            <person name="Adam C."/>
            <person name="Daum C."/>
            <person name="Floudas D."/>
            <person name="Sun H."/>
            <person name="Yadav J.S."/>
            <person name="Pangilinan J."/>
            <person name="Larsson K.H."/>
            <person name="Matsuura K."/>
            <person name="Barry K."/>
            <person name="Labutti K."/>
            <person name="Kuo R."/>
            <person name="Ohm R.A."/>
            <person name="Bhattacharya S.S."/>
            <person name="Shirouzu T."/>
            <person name="Yoshinaga Y."/>
            <person name="Martin F.M."/>
            <person name="Grigoriev I.V."/>
            <person name="Hibbett D.S."/>
        </authorList>
    </citation>
    <scope>NUCLEOTIDE SEQUENCE [LARGE SCALE GENOMIC DNA]</scope>
    <source>
        <strain evidence="1 2">CBS 109695</strain>
    </source>
</reference>
<dbReference type="AlphaFoldDB" id="A0A166JTU6"/>
<gene>
    <name evidence="1" type="ORF">FIBSPDRAFT_1044368</name>
</gene>